<evidence type="ECO:0000256" key="1">
    <source>
        <dbReference type="SAM" id="Phobius"/>
    </source>
</evidence>
<dbReference type="Proteomes" id="UP001328107">
    <property type="component" value="Unassembled WGS sequence"/>
</dbReference>
<reference evidence="3" key="1">
    <citation type="submission" date="2022-10" db="EMBL/GenBank/DDBJ databases">
        <title>Genome assembly of Pristionchus species.</title>
        <authorList>
            <person name="Yoshida K."/>
            <person name="Sommer R.J."/>
        </authorList>
    </citation>
    <scope>NUCLEOTIDE SEQUENCE [LARGE SCALE GENOMIC DNA]</scope>
    <source>
        <strain evidence="3">RS5460</strain>
    </source>
</reference>
<dbReference type="InterPro" id="IPR019425">
    <property type="entry name" value="7TM_GPCR_serpentine_rcpt_Srt"/>
</dbReference>
<gene>
    <name evidence="2" type="ORF">PMAYCL1PPCAC_01055</name>
</gene>
<dbReference type="AlphaFoldDB" id="A0AAN5C4Y8"/>
<evidence type="ECO:0008006" key="4">
    <source>
        <dbReference type="Google" id="ProtNLM"/>
    </source>
</evidence>
<keyword evidence="1" id="KW-0472">Membrane</keyword>
<feature type="transmembrane region" description="Helical" evidence="1">
    <location>
        <begin position="75"/>
        <end position="95"/>
    </location>
</feature>
<name>A0AAN5C4Y8_9BILA</name>
<keyword evidence="3" id="KW-1185">Reference proteome</keyword>
<dbReference type="EMBL" id="BTRK01000001">
    <property type="protein sequence ID" value="GMR30860.1"/>
    <property type="molecule type" value="Genomic_DNA"/>
</dbReference>
<proteinExistence type="predicted"/>
<evidence type="ECO:0000313" key="2">
    <source>
        <dbReference type="EMBL" id="GMR30860.1"/>
    </source>
</evidence>
<dbReference type="Pfam" id="PF10321">
    <property type="entry name" value="7TM_GPCR_Srt"/>
    <property type="match status" value="1"/>
</dbReference>
<keyword evidence="1" id="KW-1133">Transmembrane helix</keyword>
<keyword evidence="1" id="KW-0812">Transmembrane</keyword>
<feature type="transmembrane region" description="Helical" evidence="1">
    <location>
        <begin position="36"/>
        <end position="54"/>
    </location>
</feature>
<dbReference type="PANTHER" id="PTHR23021:SF11">
    <property type="entry name" value="SERPENTINE RECEPTOR, CLASS T"/>
    <property type="match status" value="1"/>
</dbReference>
<accession>A0AAN5C4Y8</accession>
<organism evidence="2 3">
    <name type="scientific">Pristionchus mayeri</name>
    <dbReference type="NCBI Taxonomy" id="1317129"/>
    <lineage>
        <taxon>Eukaryota</taxon>
        <taxon>Metazoa</taxon>
        <taxon>Ecdysozoa</taxon>
        <taxon>Nematoda</taxon>
        <taxon>Chromadorea</taxon>
        <taxon>Rhabditida</taxon>
        <taxon>Rhabditina</taxon>
        <taxon>Diplogasteromorpha</taxon>
        <taxon>Diplogasteroidea</taxon>
        <taxon>Neodiplogasteridae</taxon>
        <taxon>Pristionchus</taxon>
    </lineage>
</organism>
<comment type="caution">
    <text evidence="2">The sequence shown here is derived from an EMBL/GenBank/DDBJ whole genome shotgun (WGS) entry which is preliminary data.</text>
</comment>
<protein>
    <recommendedName>
        <fullName evidence="4">G protein-coupled receptor</fullName>
    </recommendedName>
</protein>
<dbReference type="PANTHER" id="PTHR23021">
    <property type="entry name" value="SERPENTINE RECEPTOR, CLASS T"/>
    <property type="match status" value="1"/>
</dbReference>
<sequence>MVAAFHFITERLASPEYNCSAYSPEDWSRQFGERNFVLGSWSLILGCISLFLYIPALRTFSRHTLNCVKIMRFLALVDMVGIFCSGVLFGVQLYMGAVFCSHELFIVATSLCGFG</sequence>
<feature type="non-terminal residue" evidence="2">
    <location>
        <position position="115"/>
    </location>
</feature>
<evidence type="ECO:0000313" key="3">
    <source>
        <dbReference type="Proteomes" id="UP001328107"/>
    </source>
</evidence>